<dbReference type="STRING" id="1081105.A0A167CKE6"/>
<evidence type="ECO:0000313" key="4">
    <source>
        <dbReference type="Proteomes" id="UP000243498"/>
    </source>
</evidence>
<dbReference type="PANTHER" id="PTHR43084">
    <property type="entry name" value="PERSULFIDE DIOXYGENASE ETHE1"/>
    <property type="match status" value="1"/>
</dbReference>
<keyword evidence="1" id="KW-0479">Metal-binding</keyword>
<dbReference type="OMA" id="CEAVPWM"/>
<keyword evidence="4" id="KW-1185">Reference proteome</keyword>
<dbReference type="Gene3D" id="3.60.15.10">
    <property type="entry name" value="Ribonuclease Z/Hydroxyacylglutathione hydrolase-like"/>
    <property type="match status" value="1"/>
</dbReference>
<proteinExistence type="predicted"/>
<dbReference type="SUPFAM" id="SSF56281">
    <property type="entry name" value="Metallo-hydrolase/oxidoreductase"/>
    <property type="match status" value="1"/>
</dbReference>
<dbReference type="OrthoDB" id="449487at2759"/>
<name>A0A167CKE6_METRR</name>
<comment type="caution">
    <text evidence="3">The sequence shown here is derived from an EMBL/GenBank/DDBJ whole genome shotgun (WGS) entry which is preliminary data.</text>
</comment>
<dbReference type="GO" id="GO:0046872">
    <property type="term" value="F:metal ion binding"/>
    <property type="evidence" value="ECO:0007669"/>
    <property type="project" value="UniProtKB-KW"/>
</dbReference>
<protein>
    <submittedName>
        <fullName evidence="3">Metallo-beta-lactamase domain protein</fullName>
    </submittedName>
</protein>
<organism evidence="3 4">
    <name type="scientific">Metarhizium rileyi (strain RCEF 4871)</name>
    <name type="common">Nomuraea rileyi</name>
    <dbReference type="NCBI Taxonomy" id="1649241"/>
    <lineage>
        <taxon>Eukaryota</taxon>
        <taxon>Fungi</taxon>
        <taxon>Dikarya</taxon>
        <taxon>Ascomycota</taxon>
        <taxon>Pezizomycotina</taxon>
        <taxon>Sordariomycetes</taxon>
        <taxon>Hypocreomycetidae</taxon>
        <taxon>Hypocreales</taxon>
        <taxon>Clavicipitaceae</taxon>
        <taxon>Metarhizium</taxon>
    </lineage>
</organism>
<dbReference type="EMBL" id="AZHC01000016">
    <property type="protein sequence ID" value="OAA41297.1"/>
    <property type="molecule type" value="Genomic_DNA"/>
</dbReference>
<sequence>MDQMVAVHDIYEPKTGTWQYVVADPSTMSAAVIDSVLEFDPASATIDTKSADALLALIQQKKYTVELILETHAHADHLTAAAYLQEQLASSQGSRPDIGIGKHIQEVQKRFGDRYGVNSVEYSNVFDRLFEDDAQFKIGNLNATVLYLPGHTPDHVGYRIQVSVDNGEDNIFCGDTLFNADVGSARCDFPGGDATQLYHSVQKLLSHAPYVKIWTGHDYPPEARDGHAVSAMTVGQHREQNKHLKDGTSEREFVAWRTERDATLKEPRLIHYALQMNIRAGRLPKPTPMGDRLLHVPLKGHF</sequence>
<dbReference type="Proteomes" id="UP000243498">
    <property type="component" value="Unassembled WGS sequence"/>
</dbReference>
<dbReference type="AlphaFoldDB" id="A0A167CKE6"/>
<dbReference type="SMART" id="SM00849">
    <property type="entry name" value="Lactamase_B"/>
    <property type="match status" value="1"/>
</dbReference>
<dbReference type="PANTHER" id="PTHR43084:SF1">
    <property type="entry name" value="PERSULFIDE DIOXYGENASE ETHE1, MITOCHONDRIAL"/>
    <property type="match status" value="1"/>
</dbReference>
<reference evidence="3 4" key="1">
    <citation type="journal article" date="2016" name="Genome Biol. Evol.">
        <title>Divergent and convergent evolution of fungal pathogenicity.</title>
        <authorList>
            <person name="Shang Y."/>
            <person name="Xiao G."/>
            <person name="Zheng P."/>
            <person name="Cen K."/>
            <person name="Zhan S."/>
            <person name="Wang C."/>
        </authorList>
    </citation>
    <scope>NUCLEOTIDE SEQUENCE [LARGE SCALE GENOMIC DNA]</scope>
    <source>
        <strain evidence="3 4">RCEF 4871</strain>
    </source>
</reference>
<accession>A0A167CKE6</accession>
<gene>
    <name evidence="3" type="ORF">NOR_05375</name>
</gene>
<dbReference type="InterPro" id="IPR001279">
    <property type="entry name" value="Metallo-B-lactamas"/>
</dbReference>
<dbReference type="InterPro" id="IPR051682">
    <property type="entry name" value="Mito_Persulfide_Diox"/>
</dbReference>
<dbReference type="CDD" id="cd07724">
    <property type="entry name" value="POD-like_MBL-fold"/>
    <property type="match status" value="1"/>
</dbReference>
<dbReference type="GO" id="GO:0006749">
    <property type="term" value="P:glutathione metabolic process"/>
    <property type="evidence" value="ECO:0007669"/>
    <property type="project" value="InterPro"/>
</dbReference>
<evidence type="ECO:0000313" key="3">
    <source>
        <dbReference type="EMBL" id="OAA41297.1"/>
    </source>
</evidence>
<dbReference type="GO" id="GO:0050313">
    <property type="term" value="F:sulfur dioxygenase activity"/>
    <property type="evidence" value="ECO:0007669"/>
    <property type="project" value="InterPro"/>
</dbReference>
<feature type="domain" description="Metallo-beta-lactamase" evidence="2">
    <location>
        <begin position="16"/>
        <end position="217"/>
    </location>
</feature>
<dbReference type="InterPro" id="IPR044528">
    <property type="entry name" value="POD-like_MBL-fold"/>
</dbReference>
<dbReference type="InterPro" id="IPR036866">
    <property type="entry name" value="RibonucZ/Hydroxyglut_hydro"/>
</dbReference>
<dbReference type="Pfam" id="PF00753">
    <property type="entry name" value="Lactamase_B"/>
    <property type="match status" value="1"/>
</dbReference>
<evidence type="ECO:0000259" key="2">
    <source>
        <dbReference type="SMART" id="SM00849"/>
    </source>
</evidence>
<dbReference type="GO" id="GO:0070813">
    <property type="term" value="P:hydrogen sulfide metabolic process"/>
    <property type="evidence" value="ECO:0007669"/>
    <property type="project" value="TreeGrafter"/>
</dbReference>
<evidence type="ECO:0000256" key="1">
    <source>
        <dbReference type="ARBA" id="ARBA00022723"/>
    </source>
</evidence>